<gene>
    <name evidence="2" type="ORF">GHA_00866</name>
</gene>
<sequence length="246" mass="26159">MSIRTASSNPAYRRDGGTSPPMAVQPCPDTVAEGHVGDGDRCYGFCCTKGPRQAHARLLTTMSTGRCPVAASAHCLRMWGTGPTGWFGVTGCAPCHAWPEFVQDKEAQLHRPACPPTWQGRIVPDRPRAGSQAVTHPRAPVGLSPCPSGSRTTVVYATAGYAQARWRIQQVGSTSRQGGTHHLSATTAPTQPACARSCAYAGCRPIRSTRKPDSRALATPHAGAQRFAPDRLCRDRVAITALPPIP</sequence>
<feature type="compositionally biased region" description="Polar residues" evidence="1">
    <location>
        <begin position="1"/>
        <end position="10"/>
    </location>
</feature>
<feature type="region of interest" description="Disordered" evidence="1">
    <location>
        <begin position="118"/>
        <end position="144"/>
    </location>
</feature>
<dbReference type="EMBL" id="CAHPSC010000008">
    <property type="protein sequence ID" value="CAB5671150.1"/>
    <property type="molecule type" value="Genomic_DNA"/>
</dbReference>
<feature type="region of interest" description="Disordered" evidence="1">
    <location>
        <begin position="1"/>
        <end position="24"/>
    </location>
</feature>
<accession>A0AA35D552</accession>
<evidence type="ECO:0000313" key="2">
    <source>
        <dbReference type="EMBL" id="CAB5671150.1"/>
    </source>
</evidence>
<reference evidence="2" key="1">
    <citation type="submission" date="2020-05" db="EMBL/GenBank/DDBJ databases">
        <authorList>
            <person name="Delgado-Blas J."/>
        </authorList>
    </citation>
    <scope>NUCLEOTIDE SEQUENCE</scope>
    <source>
        <strain evidence="2">BB1454</strain>
    </source>
</reference>
<name>A0AA35D552_9BURK</name>
<protein>
    <submittedName>
        <fullName evidence="2">Uncharacterized protein</fullName>
    </submittedName>
</protein>
<evidence type="ECO:0000313" key="3">
    <source>
        <dbReference type="Proteomes" id="UP000834458"/>
    </source>
</evidence>
<dbReference type="AlphaFoldDB" id="A0AA35D552"/>
<organism evidence="2 3">
    <name type="scientific">Comamonas aquatica</name>
    <dbReference type="NCBI Taxonomy" id="225991"/>
    <lineage>
        <taxon>Bacteria</taxon>
        <taxon>Pseudomonadati</taxon>
        <taxon>Pseudomonadota</taxon>
        <taxon>Betaproteobacteria</taxon>
        <taxon>Burkholderiales</taxon>
        <taxon>Comamonadaceae</taxon>
        <taxon>Comamonas</taxon>
    </lineage>
</organism>
<proteinExistence type="predicted"/>
<comment type="caution">
    <text evidence="2">The sequence shown here is derived from an EMBL/GenBank/DDBJ whole genome shotgun (WGS) entry which is preliminary data.</text>
</comment>
<dbReference type="Proteomes" id="UP000834458">
    <property type="component" value="Unassembled WGS sequence"/>
</dbReference>
<evidence type="ECO:0000256" key="1">
    <source>
        <dbReference type="SAM" id="MobiDB-lite"/>
    </source>
</evidence>